<feature type="transmembrane region" description="Helical" evidence="2">
    <location>
        <begin position="940"/>
        <end position="961"/>
    </location>
</feature>
<evidence type="ECO:0000313" key="4">
    <source>
        <dbReference type="Proteomes" id="UP000187455"/>
    </source>
</evidence>
<keyword evidence="4" id="KW-1185">Reference proteome</keyword>
<feature type="region of interest" description="Disordered" evidence="1">
    <location>
        <begin position="640"/>
        <end position="667"/>
    </location>
</feature>
<feature type="compositionally biased region" description="Polar residues" evidence="1">
    <location>
        <begin position="692"/>
        <end position="722"/>
    </location>
</feature>
<dbReference type="AlphaFoldDB" id="A0A1R0H2H9"/>
<comment type="caution">
    <text evidence="3">The sequence shown here is derived from an EMBL/GenBank/DDBJ whole genome shotgun (WGS) entry which is preliminary data.</text>
</comment>
<keyword evidence="2" id="KW-1133">Transmembrane helix</keyword>
<proteinExistence type="predicted"/>
<accession>A0A1R0H2H9</accession>
<dbReference type="Proteomes" id="UP000187455">
    <property type="component" value="Unassembled WGS sequence"/>
</dbReference>
<gene>
    <name evidence="3" type="ORF">AYI68_g2496</name>
</gene>
<keyword evidence="2" id="KW-0812">Transmembrane</keyword>
<protein>
    <submittedName>
        <fullName evidence="3">Uncharacterized protein</fullName>
    </submittedName>
</protein>
<feature type="region of interest" description="Disordered" evidence="1">
    <location>
        <begin position="828"/>
        <end position="857"/>
    </location>
</feature>
<evidence type="ECO:0000256" key="2">
    <source>
        <dbReference type="SAM" id="Phobius"/>
    </source>
</evidence>
<feature type="region of interest" description="Disordered" evidence="1">
    <location>
        <begin position="1"/>
        <end position="44"/>
    </location>
</feature>
<dbReference type="OrthoDB" id="5566221at2759"/>
<organism evidence="3 4">
    <name type="scientific">Smittium mucronatum</name>
    <dbReference type="NCBI Taxonomy" id="133383"/>
    <lineage>
        <taxon>Eukaryota</taxon>
        <taxon>Fungi</taxon>
        <taxon>Fungi incertae sedis</taxon>
        <taxon>Zoopagomycota</taxon>
        <taxon>Kickxellomycotina</taxon>
        <taxon>Harpellomycetes</taxon>
        <taxon>Harpellales</taxon>
        <taxon>Legeriomycetaceae</taxon>
        <taxon>Smittium</taxon>
    </lineage>
</organism>
<feature type="compositionally biased region" description="Polar residues" evidence="1">
    <location>
        <begin position="8"/>
        <end position="17"/>
    </location>
</feature>
<evidence type="ECO:0000313" key="3">
    <source>
        <dbReference type="EMBL" id="OLY83365.1"/>
    </source>
</evidence>
<dbReference type="EMBL" id="LSSL01000941">
    <property type="protein sequence ID" value="OLY83365.1"/>
    <property type="molecule type" value="Genomic_DNA"/>
</dbReference>
<sequence length="1136" mass="125966">MSDIVQPTEFSTPSLKNPQRDLAESSSNYSKSSNDTHIDLQANDTCPQGKLKGEYVRPTKTILQRFNGIPVNITCPCCESVDAYLIAMIPKKILRDALIPSKKPPNSSETTGIPSLDSDFSSLQSEALKFLMAFRFSITTYLSILLNNSENPQKPISLSGSNTFSDSKVAISVQIVCPSAPDSETSLTNHPLIFGYNSVSSEWIGAYRFQLDSKNPLDKNDVVLMLNHSNVDLEPSVDKDSVDLEIRVANQILDQYYLDSQDNQIIDPKTLNPQIVSLNSISKWITNKRGVLNKYSSDLAQLSQITNPQSKTEKSPFPSLLSHSGNSLSLIPGPNNADINALMNFPRRMFRTTVNTNPIIKLGYRLVQSPAFLGLDQIYLEVTVSNHYSKPTKSSDSNLANDFGPVEIINLELYHENLSISRLSDSNPSIFKTPGYLKNNSLNKSTLNCFTTPKIFKPNESWSEIFCISASSIKLSQKNHNSQESSFSTPESQSRSSLSIIAQGYTVDLHGRYPYKSVRQSSLLEYKIGVDICSLFPLSINPRLVNSHGLIENIPSALNNKILDSTPSFMQSSGGCSVPPDSILSTKALENSHQNTFSQNGPPLGRVLINDPNHNKNVPVVIFSPLLTQKPCLPFKGISVDTDIEPSSPPKDTYRDDSSQISSDISSEKYFQNPKTIAIKSLLKNKPDKRSSSINILKSPPTNNTESESLEKTTISQSSRKANISDRNIDSKRSMDSISKLTVQKSLIGNLGITNRSRSTTSPMINNRFNQVTKDRSNRYSTYENYITANNPNAEYFKPQLNLVNSNFTSSNKQNTLDNRSSLRYTSAIGGSSTFGDQNSPRLRNSSTFPRNSSQFSPNNPYSFISDRPSTLIQRTAGKIVENKPNELSRSRAGFSFEKKDFNLIGRSFISDAKFDANHSSNRDFSITDFGLSISIKGTFFISIIYFSPIFFSNIMLINIISHKNAAQPEVSIGSVFPVIITITNNGVYEINGLTITSELFNSYSSKPSEPNEFRNFWQTDGQDDLVSEINSYKAIDHSIFSSNLQPMDLKADIGTLLPHKSSTTAIRYFASQFDFASIGSLYLYALSSNSTTEEQVGPLKSGDLPYLNTLPNQQFSPEKSVLIAEFQAPVLVYVK</sequence>
<evidence type="ECO:0000256" key="1">
    <source>
        <dbReference type="SAM" id="MobiDB-lite"/>
    </source>
</evidence>
<keyword evidence="2" id="KW-0472">Membrane</keyword>
<feature type="region of interest" description="Disordered" evidence="1">
    <location>
        <begin position="689"/>
        <end position="723"/>
    </location>
</feature>
<reference evidence="3 4" key="1">
    <citation type="journal article" date="2016" name="Mol. Biol. Evol.">
        <title>Genome-Wide Survey of Gut Fungi (Harpellales) Reveals the First Horizontally Transferred Ubiquitin Gene from a Mosquito Host.</title>
        <authorList>
            <person name="Wang Y."/>
            <person name="White M.M."/>
            <person name="Kvist S."/>
            <person name="Moncalvo J.M."/>
        </authorList>
    </citation>
    <scope>NUCLEOTIDE SEQUENCE [LARGE SCALE GENOMIC DNA]</scope>
    <source>
        <strain evidence="3 4">ALG-7-W6</strain>
    </source>
</reference>
<name>A0A1R0H2H9_9FUNG</name>